<dbReference type="EMBL" id="JAWDJW010009034">
    <property type="protein sequence ID" value="KAK3059885.1"/>
    <property type="molecule type" value="Genomic_DNA"/>
</dbReference>
<feature type="non-terminal residue" evidence="1">
    <location>
        <position position="365"/>
    </location>
</feature>
<proteinExistence type="predicted"/>
<gene>
    <name evidence="1" type="ORF">LTS18_009845</name>
</gene>
<accession>A0ACC3D0E7</accession>
<protein>
    <submittedName>
        <fullName evidence="1">Uncharacterized protein</fullName>
    </submittedName>
</protein>
<sequence length="365" mass="40647">MGAKTNGTATRPKSGPDGQMNGHADTRLSKRSSKPSKPKRTFTGRTTSIGARLLLWYSLYLAIFRCPSTISDLTDDTPKLCKPYLQARDYAWPHVEPHYKTHVAPYVEKAQPYVARFNEKVYTPASTFAQKNYQTYAAPRVEQARQYAEAEWVRSVKPQYDAVQDKARAQYEASLAPHVNKAWAAVEPSYTTATTGANKIYGSFLVPAYTRALPYVQQGYKQGRRFTTGVVLPYAWYAQQYTRAFLNQSIWPQLQILYGENVEPQLTRISERLTRYKEGKKLEAVVDDTDTTSVLSSASAAVSSLSSSISASATVSDATTSSSSITPPESAESEEDVREKIANDLKQWQEKFAKAAEKGSDDLAE</sequence>
<evidence type="ECO:0000313" key="1">
    <source>
        <dbReference type="EMBL" id="KAK3059885.1"/>
    </source>
</evidence>
<name>A0ACC3D0E7_9PEZI</name>
<comment type="caution">
    <text evidence="1">The sequence shown here is derived from an EMBL/GenBank/DDBJ whole genome shotgun (WGS) entry which is preliminary data.</text>
</comment>
<reference evidence="1" key="1">
    <citation type="submission" date="2024-09" db="EMBL/GenBank/DDBJ databases">
        <title>Black Yeasts Isolated from many extreme environments.</title>
        <authorList>
            <person name="Coleine C."/>
            <person name="Stajich J.E."/>
            <person name="Selbmann L."/>
        </authorList>
    </citation>
    <scope>NUCLEOTIDE SEQUENCE</scope>
    <source>
        <strain evidence="1">CCFEE 5737</strain>
    </source>
</reference>
<organism evidence="1 2">
    <name type="scientific">Coniosporium uncinatum</name>
    <dbReference type="NCBI Taxonomy" id="93489"/>
    <lineage>
        <taxon>Eukaryota</taxon>
        <taxon>Fungi</taxon>
        <taxon>Dikarya</taxon>
        <taxon>Ascomycota</taxon>
        <taxon>Pezizomycotina</taxon>
        <taxon>Dothideomycetes</taxon>
        <taxon>Dothideomycetes incertae sedis</taxon>
        <taxon>Coniosporium</taxon>
    </lineage>
</organism>
<keyword evidence="2" id="KW-1185">Reference proteome</keyword>
<evidence type="ECO:0000313" key="2">
    <source>
        <dbReference type="Proteomes" id="UP001186974"/>
    </source>
</evidence>
<dbReference type="Proteomes" id="UP001186974">
    <property type="component" value="Unassembled WGS sequence"/>
</dbReference>